<feature type="domain" description="ABC transmembrane type-1" evidence="9">
    <location>
        <begin position="321"/>
        <end position="511"/>
    </location>
</feature>
<evidence type="ECO:0000256" key="5">
    <source>
        <dbReference type="ARBA" id="ARBA00022692"/>
    </source>
</evidence>
<feature type="transmembrane region" description="Helical" evidence="8">
    <location>
        <begin position="325"/>
        <end position="347"/>
    </location>
</feature>
<evidence type="ECO:0000256" key="3">
    <source>
        <dbReference type="ARBA" id="ARBA00022475"/>
    </source>
</evidence>
<feature type="transmembrane region" description="Helical" evidence="8">
    <location>
        <begin position="231"/>
        <end position="248"/>
    </location>
</feature>
<feature type="transmembrane region" description="Helical" evidence="8">
    <location>
        <begin position="359"/>
        <end position="381"/>
    </location>
</feature>
<gene>
    <name evidence="10" type="ORF">EYR15_13340</name>
</gene>
<dbReference type="EMBL" id="SIUB01000006">
    <property type="protein sequence ID" value="TBN51872.1"/>
    <property type="molecule type" value="Genomic_DNA"/>
</dbReference>
<evidence type="ECO:0000256" key="4">
    <source>
        <dbReference type="ARBA" id="ARBA00022519"/>
    </source>
</evidence>
<feature type="domain" description="ABC transmembrane type-1" evidence="9">
    <location>
        <begin position="66"/>
        <end position="249"/>
    </location>
</feature>
<keyword evidence="11" id="KW-1185">Reference proteome</keyword>
<evidence type="ECO:0000256" key="8">
    <source>
        <dbReference type="RuleBase" id="RU363032"/>
    </source>
</evidence>
<evidence type="ECO:0000256" key="2">
    <source>
        <dbReference type="ARBA" id="ARBA00022448"/>
    </source>
</evidence>
<reference evidence="10 11" key="1">
    <citation type="submission" date="2019-02" db="EMBL/GenBank/DDBJ databases">
        <title>Hansschlegelia quercus sp. nov., a novel methylotrophic bacterium from buds of oak (Quercus robur L.).</title>
        <authorList>
            <person name="Agafonova N.V."/>
            <person name="Kaparullina E.N."/>
            <person name="Grouzdev D.S."/>
            <person name="Doronina N.V."/>
        </authorList>
    </citation>
    <scope>NUCLEOTIDE SEQUENCE [LARGE SCALE GENOMIC DNA]</scope>
    <source>
        <strain evidence="10 11">Dub</strain>
    </source>
</reference>
<dbReference type="SUPFAM" id="SSF161098">
    <property type="entry name" value="MetI-like"/>
    <property type="match status" value="2"/>
</dbReference>
<dbReference type="InterPro" id="IPR035906">
    <property type="entry name" value="MetI-like_sf"/>
</dbReference>
<dbReference type="Proteomes" id="UP000291613">
    <property type="component" value="Unassembled WGS sequence"/>
</dbReference>
<dbReference type="PROSITE" id="PS50928">
    <property type="entry name" value="ABC_TM1"/>
    <property type="match status" value="2"/>
</dbReference>
<feature type="transmembrane region" description="Helical" evidence="8">
    <location>
        <begin position="175"/>
        <end position="201"/>
    </location>
</feature>
<comment type="subcellular location">
    <subcellularLocation>
        <location evidence="1">Cell inner membrane</location>
        <topology evidence="1">Multi-pass membrane protein</topology>
    </subcellularLocation>
    <subcellularLocation>
        <location evidence="8">Cell membrane</location>
        <topology evidence="8">Multi-pass membrane protein</topology>
    </subcellularLocation>
</comment>
<dbReference type="GO" id="GO:0005886">
    <property type="term" value="C:plasma membrane"/>
    <property type="evidence" value="ECO:0007669"/>
    <property type="project" value="UniProtKB-SubCell"/>
</dbReference>
<evidence type="ECO:0000313" key="11">
    <source>
        <dbReference type="Proteomes" id="UP000291613"/>
    </source>
</evidence>
<dbReference type="CDD" id="cd06261">
    <property type="entry name" value="TM_PBP2"/>
    <property type="match status" value="2"/>
</dbReference>
<feature type="transmembrane region" description="Helical" evidence="8">
    <location>
        <begin position="102"/>
        <end position="122"/>
    </location>
</feature>
<dbReference type="InterPro" id="IPR000515">
    <property type="entry name" value="MetI-like"/>
</dbReference>
<dbReference type="RefSeq" id="WP_131004035.1">
    <property type="nucleotide sequence ID" value="NZ_JBHSZR010000001.1"/>
</dbReference>
<keyword evidence="4" id="KW-0997">Cell inner membrane</keyword>
<evidence type="ECO:0000256" key="1">
    <source>
        <dbReference type="ARBA" id="ARBA00004429"/>
    </source>
</evidence>
<keyword evidence="5 8" id="KW-0812">Transmembrane</keyword>
<dbReference type="AlphaFoldDB" id="A0A4Q9GJW8"/>
<feature type="transmembrane region" description="Helical" evidence="8">
    <location>
        <begin position="431"/>
        <end position="453"/>
    </location>
</feature>
<dbReference type="PANTHER" id="PTHR43357">
    <property type="entry name" value="INNER MEMBRANE ABC TRANSPORTER PERMEASE PROTEIN YDCV"/>
    <property type="match status" value="1"/>
</dbReference>
<feature type="transmembrane region" description="Helical" evidence="8">
    <location>
        <begin position="277"/>
        <end position="305"/>
    </location>
</feature>
<accession>A0A4Q9GJW8</accession>
<feature type="transmembrane region" description="Helical" evidence="8">
    <location>
        <begin position="21"/>
        <end position="42"/>
    </location>
</feature>
<feature type="transmembrane region" description="Helical" evidence="8">
    <location>
        <begin position="490"/>
        <end position="512"/>
    </location>
</feature>
<organism evidence="10 11">
    <name type="scientific">Hansschlegelia quercus</name>
    <dbReference type="NCBI Taxonomy" id="2528245"/>
    <lineage>
        <taxon>Bacteria</taxon>
        <taxon>Pseudomonadati</taxon>
        <taxon>Pseudomonadota</taxon>
        <taxon>Alphaproteobacteria</taxon>
        <taxon>Hyphomicrobiales</taxon>
        <taxon>Methylopilaceae</taxon>
        <taxon>Hansschlegelia</taxon>
    </lineage>
</organism>
<dbReference type="OrthoDB" id="9790211at2"/>
<dbReference type="GO" id="GO:0055085">
    <property type="term" value="P:transmembrane transport"/>
    <property type="evidence" value="ECO:0007669"/>
    <property type="project" value="InterPro"/>
</dbReference>
<dbReference type="Pfam" id="PF00528">
    <property type="entry name" value="BPD_transp_1"/>
    <property type="match status" value="1"/>
</dbReference>
<protein>
    <submittedName>
        <fullName evidence="10">Iron ABC transporter permease</fullName>
    </submittedName>
</protein>
<evidence type="ECO:0000256" key="7">
    <source>
        <dbReference type="ARBA" id="ARBA00023136"/>
    </source>
</evidence>
<evidence type="ECO:0000256" key="6">
    <source>
        <dbReference type="ARBA" id="ARBA00022989"/>
    </source>
</evidence>
<keyword evidence="7 8" id="KW-0472">Membrane</keyword>
<evidence type="ECO:0000313" key="10">
    <source>
        <dbReference type="EMBL" id="TBN51872.1"/>
    </source>
</evidence>
<comment type="similarity">
    <text evidence="8">Belongs to the binding-protein-dependent transport system permease family.</text>
</comment>
<evidence type="ECO:0000259" key="9">
    <source>
        <dbReference type="PROSITE" id="PS50928"/>
    </source>
</evidence>
<feature type="transmembrane region" description="Helical" evidence="8">
    <location>
        <begin position="387"/>
        <end position="410"/>
    </location>
</feature>
<feature type="transmembrane region" description="Helical" evidence="8">
    <location>
        <begin position="70"/>
        <end position="90"/>
    </location>
</feature>
<sequence length="522" mass="54389">MSQQAFSPAVAVARRDAGAPLWLLLTAGAPVLLVALPLAYVATRGAQAGPAVAVAEIFRPRTGELLVNTLLLAISVTALSTLIGVATAWCVERAALPGRRGWRVVCVLPLAVPAFVASFAWASLGPAFQTMGGAILILTLSHYPLVHLPVAAALRGMDPAFEDVARSLGRGGWRAFFEATLPQAAPALGAGALLVLTHMFAEFGALALLRVQTFTTAIFDSYQLEFDGETAALQSAVLLALALPAALLEMRLRRGLRFARSGKGAARRRPPVPLGRATWPALAGFSLLAALALGAPLMMLTYWLAVGSSAGRAIADLWPALGGSLGLALPGALVVTALGAPLALLATRHRGPFASFADKLPYVVHGLPGLVVALALVFFAIRFAPQAYQTAGLLFAAYAALFLPLAQSALRGSLELVPPRFEEVGRSLGRSGLGAFAWIVAPNILPGVGGALALLTLEIVRELTATLMLAPIGVRTLATEVWSHANEGRYAAAAPFAALLVAISAVPVYVFTRRADDLQDDP</sequence>
<comment type="caution">
    <text evidence="10">The sequence shown here is derived from an EMBL/GenBank/DDBJ whole genome shotgun (WGS) entry which is preliminary data.</text>
</comment>
<keyword evidence="3" id="KW-1003">Cell membrane</keyword>
<proteinExistence type="inferred from homology"/>
<keyword evidence="2 8" id="KW-0813">Transport</keyword>
<name>A0A4Q9GJW8_9HYPH</name>
<dbReference type="PANTHER" id="PTHR43357:SF3">
    <property type="entry name" value="FE(3+)-TRANSPORT SYSTEM PERMEASE PROTEIN FBPB 2"/>
    <property type="match status" value="1"/>
</dbReference>
<dbReference type="Gene3D" id="1.10.3720.10">
    <property type="entry name" value="MetI-like"/>
    <property type="match status" value="2"/>
</dbReference>
<keyword evidence="6 8" id="KW-1133">Transmembrane helix</keyword>